<proteinExistence type="predicted"/>
<dbReference type="Proteomes" id="UP000324222">
    <property type="component" value="Unassembled WGS sequence"/>
</dbReference>
<dbReference type="EMBL" id="VSRR010009593">
    <property type="protein sequence ID" value="MPC50576.1"/>
    <property type="molecule type" value="Genomic_DNA"/>
</dbReference>
<comment type="caution">
    <text evidence="1">The sequence shown here is derived from an EMBL/GenBank/DDBJ whole genome shotgun (WGS) entry which is preliminary data.</text>
</comment>
<organism evidence="1 2">
    <name type="scientific">Portunus trituberculatus</name>
    <name type="common">Swimming crab</name>
    <name type="synonym">Neptunus trituberculatus</name>
    <dbReference type="NCBI Taxonomy" id="210409"/>
    <lineage>
        <taxon>Eukaryota</taxon>
        <taxon>Metazoa</taxon>
        <taxon>Ecdysozoa</taxon>
        <taxon>Arthropoda</taxon>
        <taxon>Crustacea</taxon>
        <taxon>Multicrustacea</taxon>
        <taxon>Malacostraca</taxon>
        <taxon>Eumalacostraca</taxon>
        <taxon>Eucarida</taxon>
        <taxon>Decapoda</taxon>
        <taxon>Pleocyemata</taxon>
        <taxon>Brachyura</taxon>
        <taxon>Eubrachyura</taxon>
        <taxon>Portunoidea</taxon>
        <taxon>Portunidae</taxon>
        <taxon>Portuninae</taxon>
        <taxon>Portunus</taxon>
    </lineage>
</organism>
<dbReference type="AlphaFoldDB" id="A0A5B7FYD3"/>
<accession>A0A5B7FYD3</accession>
<sequence length="110" mass="12319">MMAGILDSRKAGCGSCSTKLRSAPLEYTCLLWDGAVPSHIPVLDRIQQRAEKLIEDGFPEQEATPIHSQHSLQHHRDMAGLATLYKVQEQWVSNLQELHLPPHHITNSSD</sequence>
<gene>
    <name evidence="1" type="ORF">E2C01_044405</name>
</gene>
<evidence type="ECO:0000313" key="1">
    <source>
        <dbReference type="EMBL" id="MPC50576.1"/>
    </source>
</evidence>
<evidence type="ECO:0000313" key="2">
    <source>
        <dbReference type="Proteomes" id="UP000324222"/>
    </source>
</evidence>
<protein>
    <submittedName>
        <fullName evidence="1">Uncharacterized protein</fullName>
    </submittedName>
</protein>
<name>A0A5B7FYD3_PORTR</name>
<reference evidence="1 2" key="1">
    <citation type="submission" date="2019-05" db="EMBL/GenBank/DDBJ databases">
        <title>Another draft genome of Portunus trituberculatus and its Hox gene families provides insights of decapod evolution.</title>
        <authorList>
            <person name="Jeong J.-H."/>
            <person name="Song I."/>
            <person name="Kim S."/>
            <person name="Choi T."/>
            <person name="Kim D."/>
            <person name="Ryu S."/>
            <person name="Kim W."/>
        </authorList>
    </citation>
    <scope>NUCLEOTIDE SEQUENCE [LARGE SCALE GENOMIC DNA]</scope>
    <source>
        <tissue evidence="1">Muscle</tissue>
    </source>
</reference>
<keyword evidence="2" id="KW-1185">Reference proteome</keyword>